<dbReference type="PANTHER" id="PTHR10513">
    <property type="entry name" value="DEOXYNUCLEOSIDE KINASE"/>
    <property type="match status" value="1"/>
</dbReference>
<organism evidence="3 4">
    <name type="scientific">Sporolactobacillus shoreicorticis</name>
    <dbReference type="NCBI Taxonomy" id="1923877"/>
    <lineage>
        <taxon>Bacteria</taxon>
        <taxon>Bacillati</taxon>
        <taxon>Bacillota</taxon>
        <taxon>Bacilli</taxon>
        <taxon>Bacillales</taxon>
        <taxon>Sporolactobacillaceae</taxon>
        <taxon>Sporolactobacillus</taxon>
    </lineage>
</organism>
<dbReference type="RefSeq" id="WP_253061754.1">
    <property type="nucleotide sequence ID" value="NZ_JAMXWM010000010.1"/>
</dbReference>
<dbReference type="EMBL" id="JBHUMQ010000057">
    <property type="protein sequence ID" value="MFD2696039.1"/>
    <property type="molecule type" value="Genomic_DNA"/>
</dbReference>
<name>A0ABW5S935_9BACL</name>
<dbReference type="Proteomes" id="UP001597399">
    <property type="component" value="Unassembled WGS sequence"/>
</dbReference>
<sequence length="219" mass="25542">MIHSEIPSNKLISVAGMVGIGKTTFATAIANRLGYRTSFEKVDENPYLDLFYKDFKRWAFHLQIFFLGERFKETQKIVTSADNYIQDRSIYEDTGIFAKMHYEKGTMSKEDYQTYSSLFQAMVMTPYFRHPDLLIYLHGSLDATINRICRRGRGMEKETPRSYWEEMFHRYEQWIGHFSTCPVLKINIEDYDVVNDPKSADAIAARIQDSLKSKAGHTK</sequence>
<comment type="caution">
    <text evidence="3">The sequence shown here is derived from an EMBL/GenBank/DDBJ whole genome shotgun (WGS) entry which is preliminary data.</text>
</comment>
<dbReference type="SUPFAM" id="SSF52540">
    <property type="entry name" value="P-loop containing nucleoside triphosphate hydrolases"/>
    <property type="match status" value="1"/>
</dbReference>
<protein>
    <submittedName>
        <fullName evidence="3">Deoxynucleoside kinase</fullName>
    </submittedName>
</protein>
<evidence type="ECO:0000313" key="4">
    <source>
        <dbReference type="Proteomes" id="UP001597399"/>
    </source>
</evidence>
<reference evidence="4" key="1">
    <citation type="journal article" date="2019" name="Int. J. Syst. Evol. Microbiol.">
        <title>The Global Catalogue of Microorganisms (GCM) 10K type strain sequencing project: providing services to taxonomists for standard genome sequencing and annotation.</title>
        <authorList>
            <consortium name="The Broad Institute Genomics Platform"/>
            <consortium name="The Broad Institute Genome Sequencing Center for Infectious Disease"/>
            <person name="Wu L."/>
            <person name="Ma J."/>
        </authorList>
    </citation>
    <scope>NUCLEOTIDE SEQUENCE [LARGE SCALE GENOMIC DNA]</scope>
    <source>
        <strain evidence="4">TISTR 2466</strain>
    </source>
</reference>
<feature type="domain" description="Deoxynucleoside kinase" evidence="2">
    <location>
        <begin position="12"/>
        <end position="209"/>
    </location>
</feature>
<comment type="similarity">
    <text evidence="1">Belongs to the DCK/DGK family.</text>
</comment>
<dbReference type="InterPro" id="IPR027417">
    <property type="entry name" value="P-loop_NTPase"/>
</dbReference>
<dbReference type="InterPro" id="IPR002624">
    <property type="entry name" value="DCK/DGK"/>
</dbReference>
<evidence type="ECO:0000313" key="3">
    <source>
        <dbReference type="EMBL" id="MFD2696039.1"/>
    </source>
</evidence>
<dbReference type="PIRSF" id="PIRSF000705">
    <property type="entry name" value="DNK"/>
    <property type="match status" value="1"/>
</dbReference>
<evidence type="ECO:0000259" key="2">
    <source>
        <dbReference type="Pfam" id="PF01712"/>
    </source>
</evidence>
<dbReference type="CDD" id="cd01673">
    <property type="entry name" value="dNK"/>
    <property type="match status" value="1"/>
</dbReference>
<dbReference type="Gene3D" id="3.40.50.300">
    <property type="entry name" value="P-loop containing nucleotide triphosphate hydrolases"/>
    <property type="match status" value="1"/>
</dbReference>
<evidence type="ECO:0000256" key="1">
    <source>
        <dbReference type="ARBA" id="ARBA00007420"/>
    </source>
</evidence>
<keyword evidence="3" id="KW-0418">Kinase</keyword>
<proteinExistence type="inferred from homology"/>
<dbReference type="InterPro" id="IPR050566">
    <property type="entry name" value="Deoxyribonucleoside_kinase"/>
</dbReference>
<keyword evidence="4" id="KW-1185">Reference proteome</keyword>
<dbReference type="Pfam" id="PF01712">
    <property type="entry name" value="dNK"/>
    <property type="match status" value="1"/>
</dbReference>
<keyword evidence="3" id="KW-0808">Transferase</keyword>
<gene>
    <name evidence="3" type="ORF">ACFSUE_20750</name>
</gene>
<dbReference type="InterPro" id="IPR031314">
    <property type="entry name" value="DNK_dom"/>
</dbReference>
<accession>A0ABW5S935</accession>
<dbReference type="PANTHER" id="PTHR10513:SF35">
    <property type="entry name" value="DEOXYADENOSINE KINASE"/>
    <property type="match status" value="1"/>
</dbReference>
<dbReference type="GO" id="GO:0016301">
    <property type="term" value="F:kinase activity"/>
    <property type="evidence" value="ECO:0007669"/>
    <property type="project" value="UniProtKB-KW"/>
</dbReference>